<evidence type="ECO:0000313" key="14">
    <source>
        <dbReference type="Proteomes" id="UP000252795"/>
    </source>
</evidence>
<dbReference type="Gene3D" id="1.20.1260.30">
    <property type="match status" value="1"/>
</dbReference>
<proteinExistence type="inferred from homology"/>
<dbReference type="GO" id="GO:0032259">
    <property type="term" value="P:methylation"/>
    <property type="evidence" value="ECO:0007669"/>
    <property type="project" value="UniProtKB-KW"/>
</dbReference>
<gene>
    <name evidence="13" type="ORF">DET51_103226</name>
    <name evidence="12" type="ORF">DET64_103226</name>
</gene>
<dbReference type="InterPro" id="IPR038333">
    <property type="entry name" value="T1MK-like_N_sf"/>
</dbReference>
<evidence type="ECO:0000313" key="13">
    <source>
        <dbReference type="EMBL" id="RCW36434.1"/>
    </source>
</evidence>
<dbReference type="GO" id="GO:0009007">
    <property type="term" value="F:site-specific DNA-methyltransferase (adenine-specific) activity"/>
    <property type="evidence" value="ECO:0007669"/>
    <property type="project" value="UniProtKB-EC"/>
</dbReference>
<evidence type="ECO:0000256" key="9">
    <source>
        <dbReference type="SAM" id="MobiDB-lite"/>
    </source>
</evidence>
<evidence type="ECO:0000259" key="10">
    <source>
        <dbReference type="Pfam" id="PF02384"/>
    </source>
</evidence>
<evidence type="ECO:0000259" key="11">
    <source>
        <dbReference type="Pfam" id="PF12161"/>
    </source>
</evidence>
<feature type="domain" description="DNA methylase adenine-specific" evidence="10">
    <location>
        <begin position="132"/>
        <end position="434"/>
    </location>
</feature>
<keyword evidence="4" id="KW-0808">Transferase</keyword>
<feature type="domain" description="N6 adenine-specific DNA methyltransferase N-terminal" evidence="11">
    <location>
        <begin position="7"/>
        <end position="122"/>
    </location>
</feature>
<dbReference type="Proteomes" id="UP000253065">
    <property type="component" value="Unassembled WGS sequence"/>
</dbReference>
<evidence type="ECO:0000256" key="2">
    <source>
        <dbReference type="ARBA" id="ARBA00011900"/>
    </source>
</evidence>
<comment type="similarity">
    <text evidence="1">Belongs to the N(4)/N(6)-methyltransferase family.</text>
</comment>
<dbReference type="PROSITE" id="PS00092">
    <property type="entry name" value="N6_MTASE"/>
    <property type="match status" value="1"/>
</dbReference>
<evidence type="ECO:0000256" key="8">
    <source>
        <dbReference type="SAM" id="Coils"/>
    </source>
</evidence>
<dbReference type="SUPFAM" id="SSF53335">
    <property type="entry name" value="S-adenosyl-L-methionine-dependent methyltransferases"/>
    <property type="match status" value="1"/>
</dbReference>
<dbReference type="PRINTS" id="PR00507">
    <property type="entry name" value="N12N6MTFRASE"/>
</dbReference>
<keyword evidence="6" id="KW-0680">Restriction system</keyword>
<dbReference type="GO" id="GO:0008170">
    <property type="term" value="F:N-methyltransferase activity"/>
    <property type="evidence" value="ECO:0007669"/>
    <property type="project" value="InterPro"/>
</dbReference>
<dbReference type="EMBL" id="QNSA01000003">
    <property type="protein sequence ID" value="RBP75625.1"/>
    <property type="molecule type" value="Genomic_DNA"/>
</dbReference>
<comment type="catalytic activity">
    <reaction evidence="7">
        <text>a 2'-deoxyadenosine in DNA + S-adenosyl-L-methionine = an N(6)-methyl-2'-deoxyadenosine in DNA + S-adenosyl-L-homocysteine + H(+)</text>
        <dbReference type="Rhea" id="RHEA:15197"/>
        <dbReference type="Rhea" id="RHEA-COMP:12418"/>
        <dbReference type="Rhea" id="RHEA-COMP:12419"/>
        <dbReference type="ChEBI" id="CHEBI:15378"/>
        <dbReference type="ChEBI" id="CHEBI:57856"/>
        <dbReference type="ChEBI" id="CHEBI:59789"/>
        <dbReference type="ChEBI" id="CHEBI:90615"/>
        <dbReference type="ChEBI" id="CHEBI:90616"/>
        <dbReference type="EC" id="2.1.1.72"/>
    </reaction>
</comment>
<evidence type="ECO:0000313" key="12">
    <source>
        <dbReference type="EMBL" id="RBP75625.1"/>
    </source>
</evidence>
<protein>
    <recommendedName>
        <fullName evidence="2">site-specific DNA-methyltransferase (adenine-specific)</fullName>
        <ecNumber evidence="2">2.1.1.72</ecNumber>
    </recommendedName>
</protein>
<dbReference type="EMBL" id="QPJB01000003">
    <property type="protein sequence ID" value="RCW36434.1"/>
    <property type="molecule type" value="Genomic_DNA"/>
</dbReference>
<organism evidence="13 14">
    <name type="scientific">Marinobacter nauticus</name>
    <name type="common">Marinobacter hydrocarbonoclasticus</name>
    <name type="synonym">Marinobacter aquaeolei</name>
    <dbReference type="NCBI Taxonomy" id="2743"/>
    <lineage>
        <taxon>Bacteria</taxon>
        <taxon>Pseudomonadati</taxon>
        <taxon>Pseudomonadota</taxon>
        <taxon>Gammaproteobacteria</taxon>
        <taxon>Pseudomonadales</taxon>
        <taxon>Marinobacteraceae</taxon>
        <taxon>Marinobacter</taxon>
    </lineage>
</organism>
<keyword evidence="8" id="KW-0175">Coiled coil</keyword>
<dbReference type="GO" id="GO:0009307">
    <property type="term" value="P:DNA restriction-modification system"/>
    <property type="evidence" value="ECO:0007669"/>
    <property type="project" value="UniProtKB-KW"/>
</dbReference>
<dbReference type="PANTHER" id="PTHR42933:SF4">
    <property type="entry name" value="TYPE I RESTRICTION ENZYME ECOKI METHYLASE SUBUNIT"/>
    <property type="match status" value="1"/>
</dbReference>
<comment type="caution">
    <text evidence="13">The sequence shown here is derived from an EMBL/GenBank/DDBJ whole genome shotgun (WGS) entry which is preliminary data.</text>
</comment>
<dbReference type="PANTHER" id="PTHR42933">
    <property type="entry name" value="SLR6095 PROTEIN"/>
    <property type="match status" value="1"/>
</dbReference>
<sequence>MTNNDIVQKLWNLCDVLRDDGINYSDYVTELVLLLFIKMVHENTEAGTLKKHPLPEGCRWSDLNGKSGINLLNDYKRILLSLSTGRDADGTLVHDDPLISAIYADAQTRLREPRHLEQMIKTLDQIDWFSAQKDGLGDLYEGLLEKNANETKSGAGQYFTPRALINTMVRCLKPQPGERIQDPSAGTAGFLIAAHEYIKSQTDDLYDLTTEQKAFQTTRAYVGIELVPGTRRLALMNCLLHGMEGDAEGVVHLGNALGQTGAGLEKADVILANPPFGTSKGGDASITRDDLTYKTSNKQLAFLQHIYRNLKPGGRAAVVLPDNVLFEAGVGTDVRRDLMNKCNLHTILRLPTGIFYAQGVKTNVLFFTKGSAADKHQEENCTEHVWVYDLRTNMPSFGKRTPFGDQHLKPFEDVYGESPNGNSERKEGEYSFHSEDIELPEHSDENEGIDPRLTHSRWRSFSRQWIAEHKGDSLDISWLKDSDSVDAANLPEPSVLAGEAMGELVQALAELDALMRELGAEEEADGARVLLKEVLGEVGS</sequence>
<name>A0A368V9U5_MARNT</name>
<keyword evidence="15" id="KW-1185">Reference proteome</keyword>
<dbReference type="InterPro" id="IPR002052">
    <property type="entry name" value="DNA_methylase_N6_adenine_CS"/>
</dbReference>
<evidence type="ECO:0000256" key="6">
    <source>
        <dbReference type="ARBA" id="ARBA00022747"/>
    </source>
</evidence>
<evidence type="ECO:0000256" key="7">
    <source>
        <dbReference type="ARBA" id="ARBA00047942"/>
    </source>
</evidence>
<evidence type="ECO:0000313" key="15">
    <source>
        <dbReference type="Proteomes" id="UP000253065"/>
    </source>
</evidence>
<evidence type="ECO:0000256" key="1">
    <source>
        <dbReference type="ARBA" id="ARBA00006594"/>
    </source>
</evidence>
<dbReference type="Gene3D" id="3.40.50.150">
    <property type="entry name" value="Vaccinia Virus protein VP39"/>
    <property type="match status" value="1"/>
</dbReference>
<dbReference type="InterPro" id="IPR051537">
    <property type="entry name" value="DNA_Adenine_Mtase"/>
</dbReference>
<dbReference type="InterPro" id="IPR022749">
    <property type="entry name" value="D12N6_MeTrfase_N"/>
</dbReference>
<feature type="coiled-coil region" evidence="8">
    <location>
        <begin position="497"/>
        <end position="524"/>
    </location>
</feature>
<dbReference type="RefSeq" id="WP_113879404.1">
    <property type="nucleotide sequence ID" value="NZ_QNSA01000003.1"/>
</dbReference>
<dbReference type="EC" id="2.1.1.72" evidence="2"/>
<dbReference type="Proteomes" id="UP000252795">
    <property type="component" value="Unassembled WGS sequence"/>
</dbReference>
<keyword evidence="3" id="KW-0489">Methyltransferase</keyword>
<feature type="region of interest" description="Disordered" evidence="9">
    <location>
        <begin position="408"/>
        <end position="429"/>
    </location>
</feature>
<reference evidence="13 14" key="1">
    <citation type="submission" date="2018-07" db="EMBL/GenBank/DDBJ databases">
        <title>Freshwater and sediment microbial communities from various areas in North America, analyzing microbe dynamics in response to fracking.</title>
        <authorList>
            <person name="Lamendella R."/>
        </authorList>
    </citation>
    <scope>NUCLEOTIDE SEQUENCE [LARGE SCALE GENOMIC DNA]</scope>
    <source>
        <strain evidence="13 14">114E</strain>
        <strain evidence="12 15">114E_o</strain>
    </source>
</reference>
<evidence type="ECO:0000256" key="3">
    <source>
        <dbReference type="ARBA" id="ARBA00022603"/>
    </source>
</evidence>
<keyword evidence="5" id="KW-0949">S-adenosyl-L-methionine</keyword>
<dbReference type="Pfam" id="PF02384">
    <property type="entry name" value="N6_Mtase"/>
    <property type="match status" value="1"/>
</dbReference>
<dbReference type="CDD" id="cd02440">
    <property type="entry name" value="AdoMet_MTases"/>
    <property type="match status" value="1"/>
</dbReference>
<accession>A0A368V9U5</accession>
<dbReference type="AlphaFoldDB" id="A0A368V9U5"/>
<dbReference type="InterPro" id="IPR029063">
    <property type="entry name" value="SAM-dependent_MTases_sf"/>
</dbReference>
<evidence type="ECO:0000256" key="5">
    <source>
        <dbReference type="ARBA" id="ARBA00022691"/>
    </source>
</evidence>
<dbReference type="GO" id="GO:0003677">
    <property type="term" value="F:DNA binding"/>
    <property type="evidence" value="ECO:0007669"/>
    <property type="project" value="InterPro"/>
</dbReference>
<evidence type="ECO:0000256" key="4">
    <source>
        <dbReference type="ARBA" id="ARBA00022679"/>
    </source>
</evidence>
<dbReference type="InterPro" id="IPR003356">
    <property type="entry name" value="DNA_methylase_A-5"/>
</dbReference>
<dbReference type="Pfam" id="PF12161">
    <property type="entry name" value="HsdM_N"/>
    <property type="match status" value="1"/>
</dbReference>